<accession>A0AAU7LQZ8</accession>
<organism evidence="1">
    <name type="scientific">Polaromonas hydrogenivorans</name>
    <dbReference type="NCBI Taxonomy" id="335476"/>
    <lineage>
        <taxon>Bacteria</taxon>
        <taxon>Pseudomonadati</taxon>
        <taxon>Pseudomonadota</taxon>
        <taxon>Betaproteobacteria</taxon>
        <taxon>Burkholderiales</taxon>
        <taxon>Comamonadaceae</taxon>
        <taxon>Polaromonas</taxon>
    </lineage>
</organism>
<sequence length="90" mass="9723">MKRQIPWLIAGAINHGGRVFDKGGEALVDKLIRNQDTLFAFSLIGHIPDAERPNIVQAIIGALLSRSGPSTDITPELIRAFADAKKSSES</sequence>
<proteinExistence type="predicted"/>
<gene>
    <name evidence="1" type="ORF">ABLV49_19465</name>
</gene>
<dbReference type="EMBL" id="CP157675">
    <property type="protein sequence ID" value="XBP70021.1"/>
    <property type="molecule type" value="Genomic_DNA"/>
</dbReference>
<name>A0AAU7LQZ8_9BURK</name>
<dbReference type="RefSeq" id="WP_349279063.1">
    <property type="nucleotide sequence ID" value="NZ_CP157675.1"/>
</dbReference>
<evidence type="ECO:0000313" key="1">
    <source>
        <dbReference type="EMBL" id="XBP70021.1"/>
    </source>
</evidence>
<protein>
    <submittedName>
        <fullName evidence="1">Uncharacterized protein</fullName>
    </submittedName>
</protein>
<dbReference type="AlphaFoldDB" id="A0AAU7LQZ8"/>
<reference evidence="1" key="1">
    <citation type="submission" date="2024-05" db="EMBL/GenBank/DDBJ databases">
        <authorList>
            <person name="Bunk B."/>
            <person name="Swiderski J."/>
            <person name="Sproer C."/>
            <person name="Thiel V."/>
        </authorList>
    </citation>
    <scope>NUCLEOTIDE SEQUENCE</scope>
    <source>
        <strain evidence="1">DSM 17735</strain>
    </source>
</reference>